<dbReference type="GO" id="GO:0000055">
    <property type="term" value="P:ribosomal large subunit export from nucleus"/>
    <property type="evidence" value="ECO:0007669"/>
    <property type="project" value="InterPro"/>
</dbReference>
<dbReference type="PhylomeDB" id="A0A060SWS9"/>
<evidence type="ECO:0000256" key="7">
    <source>
        <dbReference type="ARBA" id="ARBA00023242"/>
    </source>
</evidence>
<evidence type="ECO:0000256" key="4">
    <source>
        <dbReference type="ARBA" id="ARBA00022927"/>
    </source>
</evidence>
<organism evidence="8">
    <name type="scientific">Blastobotrys adeninivorans</name>
    <name type="common">Yeast</name>
    <name type="synonym">Arxula adeninivorans</name>
    <dbReference type="NCBI Taxonomy" id="409370"/>
    <lineage>
        <taxon>Eukaryota</taxon>
        <taxon>Fungi</taxon>
        <taxon>Dikarya</taxon>
        <taxon>Ascomycota</taxon>
        <taxon>Saccharomycotina</taxon>
        <taxon>Dipodascomycetes</taxon>
        <taxon>Dipodascales</taxon>
        <taxon>Trichomonascaceae</taxon>
        <taxon>Blastobotrys</taxon>
    </lineage>
</organism>
<evidence type="ECO:0000256" key="6">
    <source>
        <dbReference type="ARBA" id="ARBA00023132"/>
    </source>
</evidence>
<comment type="subcellular location">
    <subcellularLocation>
        <location evidence="1">Nucleus</location>
        <location evidence="1">Nuclear pore complex</location>
    </subcellularLocation>
</comment>
<accession>A0A060SWS9</accession>
<dbReference type="AlphaFoldDB" id="A0A060SWS9"/>
<proteinExistence type="predicted"/>
<dbReference type="GO" id="GO:0005643">
    <property type="term" value="C:nuclear pore"/>
    <property type="evidence" value="ECO:0007669"/>
    <property type="project" value="UniProtKB-SubCell"/>
</dbReference>
<keyword evidence="6" id="KW-0906">Nuclear pore complex</keyword>
<dbReference type="GO" id="GO:0006606">
    <property type="term" value="P:protein import into nucleus"/>
    <property type="evidence" value="ECO:0007669"/>
    <property type="project" value="TreeGrafter"/>
</dbReference>
<evidence type="ECO:0000313" key="8">
    <source>
        <dbReference type="EMBL" id="CDP33168.1"/>
    </source>
</evidence>
<keyword evidence="5" id="KW-0811">Translocation</keyword>
<keyword evidence="2" id="KW-0813">Transport</keyword>
<evidence type="ECO:0000256" key="2">
    <source>
        <dbReference type="ARBA" id="ARBA00022448"/>
    </source>
</evidence>
<protein>
    <submittedName>
        <fullName evidence="8">ARAD1A03234p</fullName>
    </submittedName>
</protein>
<dbReference type="PANTHER" id="PTHR13257:SF0">
    <property type="entry name" value="NUCLEAR PORE COMPLEX PROTEIN NUP88"/>
    <property type="match status" value="1"/>
</dbReference>
<dbReference type="InterPro" id="IPR037700">
    <property type="entry name" value="NUP88/NUP82"/>
</dbReference>
<keyword evidence="3" id="KW-0509">mRNA transport</keyword>
<keyword evidence="4" id="KW-0653">Protein transport</keyword>
<keyword evidence="7" id="KW-0539">Nucleus</keyword>
<dbReference type="EMBL" id="HG937691">
    <property type="protein sequence ID" value="CDP33168.1"/>
    <property type="molecule type" value="Genomic_DNA"/>
</dbReference>
<sequence length="764" mass="84787">MVSSADNIKAHSIFRTKDEESVLLKRLKGTGVTSYGNLLCARANEVFVAVGNTIRCADISQDPNRGFKNLKLPIPIDFAIKCLVLNEQESILAIVGEDKVAACMLPDVGYITKTDQRIIEVRGGLVGYSTSHRPILKVAWNPIARYDANLVVLTSDNVLRAYNLIKSYDEPEYEYDLNAPGHVDNDQEDHVGFGLEEQVDAVSFTFGTDADCHGLFTLYVLTAGGDIYSLCPWLPNTFLLESGQVSRVIDDAVKSHYEYGKVEGTDEAVKDHYKDQLHWASGLWKQMVNALVEIRRVGEDNEREYRVLEKNINDPDPVLQGPFSMLPYPDELYNGNAQDIVAIKTGDSDGALTVLAVSNSLGRVSFFAQDTTIDTRWVGDGLVADLSLAALESVLLTPAGAAQKITLQTDYRDPTAVFAIASSKQGFRLDISTWTVPLTEAMQTGRIEEVDHALQALPGTDVLSLVPARYGNSIAGIATLVDVMGSPFNIVKTGDQALVYVPVSRSSSGLQLVKRDEAPAKDEQIAVKYSSLLTEKPFKGEVEYLLDSIDLSSVPRPQGNISRSEMIKDNLEDMNYLTELCNFYTEEAYKLHQAGMMMYNRLLLQRTELHRQLGKVGELNEKILSLKETKLPDQVRLMVERQTKIHERATDLLKKLASVRSLALSSAEKRWFSELSRMRQMVYGAQGIDRRFKNVISQLDIVQTEAKVTDRSPTATGVDAANVTQLRSLLRREDNLINDTKKMLTQLVDDDMASSVSNLNITAN</sequence>
<evidence type="ECO:0000256" key="3">
    <source>
        <dbReference type="ARBA" id="ARBA00022816"/>
    </source>
</evidence>
<reference evidence="8" key="1">
    <citation type="submission" date="2014-02" db="EMBL/GenBank/DDBJ databases">
        <authorList>
            <person name="Genoscope - CEA"/>
        </authorList>
    </citation>
    <scope>NUCLEOTIDE SEQUENCE</scope>
    <source>
        <strain evidence="8">LS3</strain>
    </source>
</reference>
<dbReference type="GO" id="GO:0017056">
    <property type="term" value="F:structural constituent of nuclear pore"/>
    <property type="evidence" value="ECO:0007669"/>
    <property type="project" value="InterPro"/>
</dbReference>
<gene>
    <name evidence="8" type="ORF">GNLVRS02_ARAD1A03234g</name>
</gene>
<name>A0A060SWS9_BLAAD</name>
<evidence type="ECO:0000256" key="5">
    <source>
        <dbReference type="ARBA" id="ARBA00023010"/>
    </source>
</evidence>
<dbReference type="PANTHER" id="PTHR13257">
    <property type="entry name" value="NUCLEOPORIN NUP84-RELATED"/>
    <property type="match status" value="1"/>
</dbReference>
<dbReference type="GO" id="GO:0006406">
    <property type="term" value="P:mRNA export from nucleus"/>
    <property type="evidence" value="ECO:0007669"/>
    <property type="project" value="TreeGrafter"/>
</dbReference>
<dbReference type="GO" id="GO:0000056">
    <property type="term" value="P:ribosomal small subunit export from nucleus"/>
    <property type="evidence" value="ECO:0007669"/>
    <property type="project" value="InterPro"/>
</dbReference>
<reference evidence="8" key="2">
    <citation type="submission" date="2014-06" db="EMBL/GenBank/DDBJ databases">
        <title>The complete genome of Blastobotrys (Arxula) adeninivorans LS3 - a yeast of biotechnological interest.</title>
        <authorList>
            <person name="Kunze G."/>
            <person name="Gaillardin C."/>
            <person name="Czernicka M."/>
            <person name="Durrens P."/>
            <person name="Martin T."/>
            <person name="Boer E."/>
            <person name="Gabaldon T."/>
            <person name="Cruz J."/>
            <person name="Talla E."/>
            <person name="Marck C."/>
            <person name="Goffeau A."/>
            <person name="Barbe V."/>
            <person name="Baret P."/>
            <person name="Baronian K."/>
            <person name="Beier S."/>
            <person name="Bleykasten C."/>
            <person name="Bode R."/>
            <person name="Casaregola S."/>
            <person name="Despons L."/>
            <person name="Fairhead C."/>
            <person name="Giersberg M."/>
            <person name="Gierski P."/>
            <person name="Hahnel U."/>
            <person name="Hartmann A."/>
            <person name="Jankowska D."/>
            <person name="Jubin C."/>
            <person name="Jung P."/>
            <person name="Lafontaine I."/>
            <person name="Leh-Louis V."/>
            <person name="Lemaire M."/>
            <person name="Marcet-Houben M."/>
            <person name="Mascher M."/>
            <person name="Morel G."/>
            <person name="Richard G.-F."/>
            <person name="Riechen J."/>
            <person name="Sacerdot C."/>
            <person name="Sarkar A."/>
            <person name="Savel G."/>
            <person name="Schacherer J."/>
            <person name="Sherman D."/>
            <person name="Straub M.-L."/>
            <person name="Stein N."/>
            <person name="Thierry A."/>
            <person name="Trautwein-Schult A."/>
            <person name="Westhof E."/>
            <person name="Worch S."/>
            <person name="Dujon B."/>
            <person name="Souciet J.-L."/>
            <person name="Wincker P."/>
            <person name="Scholz U."/>
            <person name="Neuveglise N."/>
        </authorList>
    </citation>
    <scope>NUCLEOTIDE SEQUENCE</scope>
    <source>
        <strain evidence="8">LS3</strain>
    </source>
</reference>
<evidence type="ECO:0000256" key="1">
    <source>
        <dbReference type="ARBA" id="ARBA00004567"/>
    </source>
</evidence>